<gene>
    <name evidence="2" type="ORF">SBAD_LOCUS8041</name>
</gene>
<evidence type="ECO:0000313" key="2">
    <source>
        <dbReference type="EMBL" id="VDP15120.1"/>
    </source>
</evidence>
<evidence type="ECO:0000313" key="4">
    <source>
        <dbReference type="WBParaSite" id="SBAD_0000834001-mRNA-1"/>
    </source>
</evidence>
<accession>A0A183IWP4</accession>
<reference evidence="4" key="1">
    <citation type="submission" date="2016-06" db="UniProtKB">
        <authorList>
            <consortium name="WormBaseParasite"/>
        </authorList>
    </citation>
    <scope>IDENTIFICATION</scope>
</reference>
<evidence type="ECO:0000256" key="1">
    <source>
        <dbReference type="SAM" id="MobiDB-lite"/>
    </source>
</evidence>
<feature type="compositionally biased region" description="Low complexity" evidence="1">
    <location>
        <begin position="50"/>
        <end position="64"/>
    </location>
</feature>
<dbReference type="WBParaSite" id="SBAD_0000834001-mRNA-1">
    <property type="protein sequence ID" value="SBAD_0000834001-mRNA-1"/>
    <property type="gene ID" value="SBAD_0000834001"/>
</dbReference>
<proteinExistence type="predicted"/>
<sequence>MTSGQSSPRLMFFDRGMFHINLSKTTNVVTDNSNGWQNGDDNASREGILPSSDSPSSDVGTSDTVQQITSHLVTSLSASKEPVALPDHSQLAVLLNWLKPAIDRGSASVLT</sequence>
<reference evidence="2 3" key="2">
    <citation type="submission" date="2018-11" db="EMBL/GenBank/DDBJ databases">
        <authorList>
            <consortium name="Pathogen Informatics"/>
        </authorList>
    </citation>
    <scope>NUCLEOTIDE SEQUENCE [LARGE SCALE GENOMIC DNA]</scope>
</reference>
<feature type="region of interest" description="Disordered" evidence="1">
    <location>
        <begin position="28"/>
        <end position="64"/>
    </location>
</feature>
<keyword evidence="3" id="KW-1185">Reference proteome</keyword>
<dbReference type="AlphaFoldDB" id="A0A183IWP4"/>
<organism evidence="4">
    <name type="scientific">Soboliphyme baturini</name>
    <dbReference type="NCBI Taxonomy" id="241478"/>
    <lineage>
        <taxon>Eukaryota</taxon>
        <taxon>Metazoa</taxon>
        <taxon>Ecdysozoa</taxon>
        <taxon>Nematoda</taxon>
        <taxon>Enoplea</taxon>
        <taxon>Dorylaimia</taxon>
        <taxon>Dioctophymatida</taxon>
        <taxon>Dioctophymatoidea</taxon>
        <taxon>Soboliphymatidae</taxon>
        <taxon>Soboliphyme</taxon>
    </lineage>
</organism>
<feature type="compositionally biased region" description="Polar residues" evidence="1">
    <location>
        <begin position="28"/>
        <end position="41"/>
    </location>
</feature>
<protein>
    <submittedName>
        <fullName evidence="2 4">Uncharacterized protein</fullName>
    </submittedName>
</protein>
<dbReference type="Proteomes" id="UP000270296">
    <property type="component" value="Unassembled WGS sequence"/>
</dbReference>
<name>A0A183IWP4_9BILA</name>
<evidence type="ECO:0000313" key="3">
    <source>
        <dbReference type="Proteomes" id="UP000270296"/>
    </source>
</evidence>
<dbReference type="EMBL" id="UZAM01011189">
    <property type="protein sequence ID" value="VDP15120.1"/>
    <property type="molecule type" value="Genomic_DNA"/>
</dbReference>